<gene>
    <name evidence="2" type="ORF">PQBR57_0282</name>
</gene>
<feature type="compositionally biased region" description="Polar residues" evidence="1">
    <location>
        <begin position="227"/>
        <end position="240"/>
    </location>
</feature>
<evidence type="ECO:0000313" key="2">
    <source>
        <dbReference type="EMBL" id="CEK42235.1"/>
    </source>
</evidence>
<dbReference type="RefSeq" id="WP_192963409.1">
    <property type="nucleotide sequence ID" value="NZ_LN713926.1"/>
</dbReference>
<accession>A0A0G4E4S2</accession>
<organism evidence="2">
    <name type="scientific">Pseudomonas fluorescens (strain SBW25)</name>
    <dbReference type="NCBI Taxonomy" id="216595"/>
    <lineage>
        <taxon>Bacteria</taxon>
        <taxon>Pseudomonadati</taxon>
        <taxon>Pseudomonadota</taxon>
        <taxon>Gammaproteobacteria</taxon>
        <taxon>Pseudomonadales</taxon>
        <taxon>Pseudomonadaceae</taxon>
        <taxon>Pseudomonas</taxon>
    </lineage>
</organism>
<feature type="region of interest" description="Disordered" evidence="1">
    <location>
        <begin position="227"/>
        <end position="253"/>
    </location>
</feature>
<sequence length="253" mass="27874">MYEKQAPNVEVTDQGAALEREKYTHPAYGEISVARSTVSGGGLELFGSDLHHRSVLTVTLKTASVDRHLNRDWVHADKQVASFYMSEAQWAAFVSSVGGSGVPITFETRAPDDASLMRVPGIESPETMTEQFDREIREKCEGYIKTATELMQRIELAMADGKANKGVLKELLDMARNLSVGMPNTMAFVQKQMTGAMENLVTSGKIELEAYVNDMAVRTGIEALRNQSPTMLIDQPQSDNNEIEGHADDSDRS</sequence>
<name>A0A0G4E4S2_PSEFS</name>
<keyword evidence="2" id="KW-0614">Plasmid</keyword>
<feature type="compositionally biased region" description="Basic and acidic residues" evidence="1">
    <location>
        <begin position="243"/>
        <end position="253"/>
    </location>
</feature>
<dbReference type="AlphaFoldDB" id="A0A0G4E4S2"/>
<evidence type="ECO:0000256" key="1">
    <source>
        <dbReference type="SAM" id="MobiDB-lite"/>
    </source>
</evidence>
<proteinExistence type="predicted"/>
<dbReference type="EMBL" id="LN713926">
    <property type="protein sequence ID" value="CEK42235.1"/>
    <property type="molecule type" value="Genomic_DNA"/>
</dbReference>
<geneLocation type="plasmid" evidence="2">
    <name>pQBR57</name>
</geneLocation>
<reference evidence="2" key="2">
    <citation type="submission" date="2015-06" db="EMBL/GenBank/DDBJ databases">
        <title>Environmentally co-occuring mercury resistance plasmids are genetically and phenotypically diverse and confer variable context-dependent fitness effects.</title>
        <authorList>
            <person name="Hall J.P.J."/>
            <person name="Harrison E."/>
            <person name="Lilley A.K."/>
            <person name="Paterson S."/>
            <person name="Spiers A.J."/>
            <person name="Brockhurst M.A."/>
        </authorList>
    </citation>
    <scope>NUCLEOTIDE SEQUENCE [LARGE SCALE GENOMIC DNA]</scope>
    <source>
        <strain evidence="2">SBW25</strain>
        <plasmid evidence="2">pQBR57</plasmid>
    </source>
</reference>
<reference evidence="2" key="1">
    <citation type="submission" date="2014-12" db="EMBL/GenBank/DDBJ databases">
        <authorList>
            <person name="Hall J."/>
        </authorList>
    </citation>
    <scope>NUCLEOTIDE SEQUENCE [LARGE SCALE GENOMIC DNA]</scope>
    <source>
        <strain evidence="2">SBW25</strain>
        <plasmid evidence="2">pQBR57</plasmid>
    </source>
</reference>
<protein>
    <submittedName>
        <fullName evidence="2">Uncharacterized protein</fullName>
    </submittedName>
</protein>